<name>A0A937DLW1_9HYPH</name>
<protein>
    <recommendedName>
        <fullName evidence="3">Rhamnan synthesis protein F</fullName>
    </recommendedName>
</protein>
<dbReference type="Proteomes" id="UP000736856">
    <property type="component" value="Unassembled WGS sequence"/>
</dbReference>
<evidence type="ECO:0000313" key="2">
    <source>
        <dbReference type="Proteomes" id="UP000736856"/>
    </source>
</evidence>
<dbReference type="Pfam" id="PF05045">
    <property type="entry name" value="RgpF"/>
    <property type="match status" value="1"/>
</dbReference>
<accession>A0A937DLW1</accession>
<dbReference type="EMBL" id="SEOL01000004">
    <property type="protein sequence ID" value="MBL0848984.1"/>
    <property type="molecule type" value="Genomic_DNA"/>
</dbReference>
<proteinExistence type="predicted"/>
<dbReference type="AlphaFoldDB" id="A0A937DLW1"/>
<evidence type="ECO:0008006" key="3">
    <source>
        <dbReference type="Google" id="ProtNLM"/>
    </source>
</evidence>
<comment type="caution">
    <text evidence="1">The sequence shown here is derived from an EMBL/GenBank/DDBJ whole genome shotgun (WGS) entry which is preliminary data.</text>
</comment>
<evidence type="ECO:0000313" key="1">
    <source>
        <dbReference type="EMBL" id="MBL0848984.1"/>
    </source>
</evidence>
<gene>
    <name evidence="1" type="ORF">EU981_02685</name>
</gene>
<sequence length="395" mass="46221">MGKSVFRFKEKPETKDKVVFRLNIDNQGHLHTAYIPVNSSGYYVLCSSSIQQKITSEDVLIEELNMIDALIFWVRSFFSYSKYSQLSFSGFLLLFYGSKKERKGFLRLNRFMSQHQMPFGSNEFLYIPELFEGWNDHSYAKNMQKVKINSKIAIVVHCYYQDLWPEITHLLSGINFDFDLLVTIVEGNQTLEADIKKTFPSVKLYLMGNKGRDVLPFLYLLELGILDSYDYICKIHGKKSHREGYHPIQGLLWRRWLFFDLLGSHDSVMKIINMFEQNPHIGMIGSARNRRRKKYSIFAKRSQIYKRISNLSKRVGIPLNNLDLDFFNGTMFWIRPKCLDPIRNLHLLGEFEEECNLQDGALEHAIERFFSVSVQYTGFSLAEVDFVSEYGRSSQ</sequence>
<reference evidence="1" key="1">
    <citation type="submission" date="2019-02" db="EMBL/GenBank/DDBJ databases">
        <title>A novel Candidatus Liberibacter species associated with the New Zealand native fuchsia psyllid, Ctenarytaina fuchsiae.</title>
        <authorList>
            <person name="Thompson S.M."/>
            <person name="Jorgensen N."/>
            <person name="David C."/>
            <person name="Bulman S.R."/>
            <person name="Smith G.R."/>
        </authorList>
    </citation>
    <scope>NUCLEOTIDE SEQUENCE</scope>
    <source>
        <strain evidence="1">Oxford</strain>
    </source>
</reference>
<organism evidence="1 2">
    <name type="scientific">Candidatus Liberibacter ctenarytainae</name>
    <dbReference type="NCBI Taxonomy" id="2020335"/>
    <lineage>
        <taxon>Bacteria</taxon>
        <taxon>Pseudomonadati</taxon>
        <taxon>Pseudomonadota</taxon>
        <taxon>Alphaproteobacteria</taxon>
        <taxon>Hyphomicrobiales</taxon>
        <taxon>Rhizobiaceae</taxon>
        <taxon>Liberibacter</taxon>
    </lineage>
</organism>
<dbReference type="InterPro" id="IPR007739">
    <property type="entry name" value="RgpF"/>
</dbReference>